<keyword evidence="5 6" id="KW-0472">Membrane</keyword>
<dbReference type="Gene3D" id="1.20.1250.20">
    <property type="entry name" value="MFS general substrate transporter like domains"/>
    <property type="match status" value="1"/>
</dbReference>
<dbReference type="InterPro" id="IPR011701">
    <property type="entry name" value="MFS"/>
</dbReference>
<keyword evidence="4 6" id="KW-1133">Transmembrane helix</keyword>
<evidence type="ECO:0000256" key="1">
    <source>
        <dbReference type="ARBA" id="ARBA00004651"/>
    </source>
</evidence>
<feature type="transmembrane region" description="Helical" evidence="6">
    <location>
        <begin position="428"/>
        <end position="447"/>
    </location>
</feature>
<dbReference type="AlphaFoldDB" id="A0A365YGJ6"/>
<feature type="transmembrane region" description="Helical" evidence="6">
    <location>
        <begin position="57"/>
        <end position="75"/>
    </location>
</feature>
<evidence type="ECO:0000259" key="7">
    <source>
        <dbReference type="PROSITE" id="PS50850"/>
    </source>
</evidence>
<evidence type="ECO:0000256" key="3">
    <source>
        <dbReference type="ARBA" id="ARBA00022692"/>
    </source>
</evidence>
<gene>
    <name evidence="8" type="ORF">C1H84_08320</name>
</gene>
<dbReference type="GO" id="GO:0005886">
    <property type="term" value="C:plasma membrane"/>
    <property type="evidence" value="ECO:0007669"/>
    <property type="project" value="UniProtKB-SubCell"/>
</dbReference>
<evidence type="ECO:0000256" key="5">
    <source>
        <dbReference type="ARBA" id="ARBA00023136"/>
    </source>
</evidence>
<feature type="transmembrane region" description="Helical" evidence="6">
    <location>
        <begin position="116"/>
        <end position="132"/>
    </location>
</feature>
<dbReference type="RefSeq" id="WP_053798927.1">
    <property type="nucleotide sequence ID" value="NZ_CM125969.1"/>
</dbReference>
<evidence type="ECO:0000313" key="9">
    <source>
        <dbReference type="Proteomes" id="UP000252167"/>
    </source>
</evidence>
<dbReference type="PANTHER" id="PTHR42718">
    <property type="entry name" value="MAJOR FACILITATOR SUPERFAMILY MULTIDRUG TRANSPORTER MFSC"/>
    <property type="match status" value="1"/>
</dbReference>
<feature type="transmembrane region" description="Helical" evidence="6">
    <location>
        <begin position="206"/>
        <end position="227"/>
    </location>
</feature>
<organism evidence="8 9">
    <name type="scientific">Glutamicibacter soli</name>
    <dbReference type="NCBI Taxonomy" id="453836"/>
    <lineage>
        <taxon>Bacteria</taxon>
        <taxon>Bacillati</taxon>
        <taxon>Actinomycetota</taxon>
        <taxon>Actinomycetes</taxon>
        <taxon>Micrococcales</taxon>
        <taxon>Micrococcaceae</taxon>
        <taxon>Glutamicibacter</taxon>
    </lineage>
</organism>
<dbReference type="Gene3D" id="1.20.1720.10">
    <property type="entry name" value="Multidrug resistance protein D"/>
    <property type="match status" value="1"/>
</dbReference>
<dbReference type="PANTHER" id="PTHR42718:SF9">
    <property type="entry name" value="MAJOR FACILITATOR SUPERFAMILY MULTIDRUG TRANSPORTER MFSC"/>
    <property type="match status" value="1"/>
</dbReference>
<dbReference type="Proteomes" id="UP000252167">
    <property type="component" value="Unassembled WGS sequence"/>
</dbReference>
<dbReference type="InterPro" id="IPR020846">
    <property type="entry name" value="MFS_dom"/>
</dbReference>
<feature type="transmembrane region" description="Helical" evidence="6">
    <location>
        <begin position="354"/>
        <end position="374"/>
    </location>
</feature>
<feature type="transmembrane region" description="Helical" evidence="6">
    <location>
        <begin position="172"/>
        <end position="194"/>
    </location>
</feature>
<protein>
    <submittedName>
        <fullName evidence="8">MFS transporter</fullName>
    </submittedName>
</protein>
<feature type="transmembrane region" description="Helical" evidence="6">
    <location>
        <begin position="239"/>
        <end position="255"/>
    </location>
</feature>
<dbReference type="PROSITE" id="PS50850">
    <property type="entry name" value="MFS"/>
    <property type="match status" value="1"/>
</dbReference>
<feature type="domain" description="Major facilitator superfamily (MFS) profile" evidence="7">
    <location>
        <begin position="21"/>
        <end position="485"/>
    </location>
</feature>
<feature type="transmembrane region" description="Helical" evidence="6">
    <location>
        <begin position="144"/>
        <end position="166"/>
    </location>
</feature>
<feature type="transmembrane region" description="Helical" evidence="6">
    <location>
        <begin position="322"/>
        <end position="347"/>
    </location>
</feature>
<feature type="transmembrane region" description="Helical" evidence="6">
    <location>
        <begin position="459"/>
        <end position="480"/>
    </location>
</feature>
<evidence type="ECO:0000256" key="6">
    <source>
        <dbReference type="SAM" id="Phobius"/>
    </source>
</evidence>
<feature type="transmembrane region" description="Helical" evidence="6">
    <location>
        <begin position="87"/>
        <end position="110"/>
    </location>
</feature>
<proteinExistence type="predicted"/>
<evidence type="ECO:0000256" key="2">
    <source>
        <dbReference type="ARBA" id="ARBA00022448"/>
    </source>
</evidence>
<dbReference type="EMBL" id="POAF01000003">
    <property type="protein sequence ID" value="RBM01831.1"/>
    <property type="molecule type" value="Genomic_DNA"/>
</dbReference>
<feature type="transmembrane region" description="Helical" evidence="6">
    <location>
        <begin position="380"/>
        <end position="407"/>
    </location>
</feature>
<feature type="transmembrane region" description="Helical" evidence="6">
    <location>
        <begin position="276"/>
        <end position="302"/>
    </location>
</feature>
<dbReference type="GO" id="GO:0022857">
    <property type="term" value="F:transmembrane transporter activity"/>
    <property type="evidence" value="ECO:0007669"/>
    <property type="project" value="InterPro"/>
</dbReference>
<sequence>MSTPAAAGKARTHAGQSVAAVLAILVIAEVVAAFETSMAVQLLYTPGEFFTSDLSQLVWVVTSYSLVAALATSFVGRLGDQFGRRKILVWVLLLSALGSVISAIAPTFGILVAGRALQGVSGAVLPLAIGMVRSTFPEHKIGTGIAVVSTSALIAGAGGMLGGGLFLDYATWHWIFWTAAIFACVAAALVHFGITREPKSSLASAVHVDWAGGLMFGIGIAGALYGLTLSKSLGFTNPQVLLFLVGGLVLLALWVRWELRTREPMIDVRMFAQRKFALGMLATALIAIGPIGTTNILTVTLYRNPNSIPLADGSVMELPVGLGLSASVTGLLGFITAAAAFAISPLIGRISSRFGARMGLMIGSLLTIIGLLIVCIDPTSIAVVISGMVVVIFGTGFLYSGMPTVIVECVLPEQTSTATGVNAVTRTAFQAVAASVVGLLLVFSPVAAGENTFVSMTGFLLVVGVLIATCLLTIVVVLFIPATKPAGAASGKPQVSNLTLKD</sequence>
<evidence type="ECO:0000313" key="8">
    <source>
        <dbReference type="EMBL" id="RBM01831.1"/>
    </source>
</evidence>
<evidence type="ECO:0000256" key="4">
    <source>
        <dbReference type="ARBA" id="ARBA00022989"/>
    </source>
</evidence>
<keyword evidence="9" id="KW-1185">Reference proteome</keyword>
<comment type="subcellular location">
    <subcellularLocation>
        <location evidence="1">Cell membrane</location>
        <topology evidence="1">Multi-pass membrane protein</topology>
    </subcellularLocation>
</comment>
<dbReference type="SUPFAM" id="SSF103473">
    <property type="entry name" value="MFS general substrate transporter"/>
    <property type="match status" value="2"/>
</dbReference>
<comment type="caution">
    <text evidence="8">The sequence shown here is derived from an EMBL/GenBank/DDBJ whole genome shotgun (WGS) entry which is preliminary data.</text>
</comment>
<keyword evidence="2" id="KW-0813">Transport</keyword>
<dbReference type="InterPro" id="IPR036259">
    <property type="entry name" value="MFS_trans_sf"/>
</dbReference>
<accession>A0A365YGJ6</accession>
<reference evidence="8 9" key="1">
    <citation type="submission" date="2018-01" db="EMBL/GenBank/DDBJ databases">
        <title>Glutamicibacter soli strain NHPC-3 Whole genome sequence and assembly.</title>
        <authorList>
            <person name="Choudhury P."/>
            <person name="Gupta D."/>
            <person name="Sengupta K."/>
            <person name="Jawed A."/>
            <person name="Sultana N."/>
            <person name="Saha P."/>
        </authorList>
    </citation>
    <scope>NUCLEOTIDE SEQUENCE [LARGE SCALE GENOMIC DNA]</scope>
    <source>
        <strain evidence="8 9">NHPC-3</strain>
    </source>
</reference>
<dbReference type="Pfam" id="PF07690">
    <property type="entry name" value="MFS_1"/>
    <property type="match status" value="2"/>
</dbReference>
<name>A0A365YGJ6_9MICC</name>
<keyword evidence="3 6" id="KW-0812">Transmembrane</keyword>